<gene>
    <name evidence="1" type="ORF">ALC56_14477</name>
</gene>
<feature type="non-terminal residue" evidence="1">
    <location>
        <position position="1"/>
    </location>
</feature>
<name>A0A195ETK5_9HYME</name>
<protein>
    <submittedName>
        <fullName evidence="1">Uncharacterized protein</fullName>
    </submittedName>
</protein>
<proteinExistence type="predicted"/>
<reference evidence="1 2" key="1">
    <citation type="submission" date="2016-03" db="EMBL/GenBank/DDBJ databases">
        <title>Trachymyrmex septentrionalis WGS genome.</title>
        <authorList>
            <person name="Nygaard S."/>
            <person name="Hu H."/>
            <person name="Boomsma J."/>
            <person name="Zhang G."/>
        </authorList>
    </citation>
    <scope>NUCLEOTIDE SEQUENCE [LARGE SCALE GENOMIC DNA]</scope>
    <source>
        <strain evidence="1">Tsep2-gDNA-1</strain>
        <tissue evidence="1">Whole body</tissue>
    </source>
</reference>
<accession>A0A195ETK5</accession>
<organism evidence="1 2">
    <name type="scientific">Trachymyrmex septentrionalis</name>
    <dbReference type="NCBI Taxonomy" id="34720"/>
    <lineage>
        <taxon>Eukaryota</taxon>
        <taxon>Metazoa</taxon>
        <taxon>Ecdysozoa</taxon>
        <taxon>Arthropoda</taxon>
        <taxon>Hexapoda</taxon>
        <taxon>Insecta</taxon>
        <taxon>Pterygota</taxon>
        <taxon>Neoptera</taxon>
        <taxon>Endopterygota</taxon>
        <taxon>Hymenoptera</taxon>
        <taxon>Apocrita</taxon>
        <taxon>Aculeata</taxon>
        <taxon>Formicoidea</taxon>
        <taxon>Formicidae</taxon>
        <taxon>Myrmicinae</taxon>
        <taxon>Trachymyrmex</taxon>
    </lineage>
</organism>
<sequence>QNLDRLSRMYRKYLQCTSPNFEGWANYGSICCACCLILYKSRGTCTHIAHRPGITTTLLSHSSG</sequence>
<dbReference type="EMBL" id="KQ981986">
    <property type="protein sequence ID" value="KYN31209.1"/>
    <property type="molecule type" value="Genomic_DNA"/>
</dbReference>
<evidence type="ECO:0000313" key="1">
    <source>
        <dbReference type="EMBL" id="KYN31209.1"/>
    </source>
</evidence>
<dbReference type="Proteomes" id="UP000078541">
    <property type="component" value="Unassembled WGS sequence"/>
</dbReference>
<keyword evidence="2" id="KW-1185">Reference proteome</keyword>
<dbReference type="AlphaFoldDB" id="A0A195ETK5"/>
<evidence type="ECO:0000313" key="2">
    <source>
        <dbReference type="Proteomes" id="UP000078541"/>
    </source>
</evidence>